<feature type="non-terminal residue" evidence="1">
    <location>
        <position position="87"/>
    </location>
</feature>
<gene>
    <name evidence="1" type="ORF">MHI_LOCUS899378</name>
</gene>
<accession>A0A6V7HHC0</accession>
<evidence type="ECO:0000313" key="2">
    <source>
        <dbReference type="Proteomes" id="UP000752696"/>
    </source>
</evidence>
<proteinExistence type="predicted"/>
<dbReference type="AlphaFoldDB" id="A0A6V7HHC0"/>
<dbReference type="EMBL" id="CAJDYZ010011851">
    <property type="protein sequence ID" value="CAD1480160.1"/>
    <property type="molecule type" value="Genomic_DNA"/>
</dbReference>
<dbReference type="Proteomes" id="UP000752696">
    <property type="component" value="Unassembled WGS sequence"/>
</dbReference>
<organism evidence="1 2">
    <name type="scientific">Heterotrigona itama</name>
    <dbReference type="NCBI Taxonomy" id="395501"/>
    <lineage>
        <taxon>Eukaryota</taxon>
        <taxon>Metazoa</taxon>
        <taxon>Ecdysozoa</taxon>
        <taxon>Arthropoda</taxon>
        <taxon>Hexapoda</taxon>
        <taxon>Insecta</taxon>
        <taxon>Pterygota</taxon>
        <taxon>Neoptera</taxon>
        <taxon>Endopterygota</taxon>
        <taxon>Hymenoptera</taxon>
        <taxon>Apocrita</taxon>
        <taxon>Aculeata</taxon>
        <taxon>Apoidea</taxon>
        <taxon>Anthophila</taxon>
        <taxon>Apidae</taxon>
        <taxon>Heterotrigona</taxon>
    </lineage>
</organism>
<comment type="caution">
    <text evidence="1">The sequence shown here is derived from an EMBL/GenBank/DDBJ whole genome shotgun (WGS) entry which is preliminary data.</text>
</comment>
<evidence type="ECO:0000313" key="1">
    <source>
        <dbReference type="EMBL" id="CAD1480160.1"/>
    </source>
</evidence>
<name>A0A6V7HHC0_9HYME</name>
<protein>
    <submittedName>
        <fullName evidence="1">Uncharacterized protein</fullName>
    </submittedName>
</protein>
<reference evidence="1" key="1">
    <citation type="submission" date="2020-07" db="EMBL/GenBank/DDBJ databases">
        <authorList>
            <person name="Nazaruddin N."/>
        </authorList>
    </citation>
    <scope>NUCLEOTIDE SEQUENCE</scope>
</reference>
<keyword evidence="2" id="KW-1185">Reference proteome</keyword>
<sequence>MLKVFSSRQVTTIYRNYFPRRGTVPVRIYIQIVGDCLSFSSSKEYACLLALGGFVYVPVGGLELHKDKVWQTRCSTRSVYWRQTIGD</sequence>